<dbReference type="Gene3D" id="1.25.40.10">
    <property type="entry name" value="Tetratricopeptide repeat domain"/>
    <property type="match status" value="3"/>
</dbReference>
<keyword evidence="3" id="KW-1185">Reference proteome</keyword>
<dbReference type="PANTHER" id="PTHR19959">
    <property type="entry name" value="KINESIN LIGHT CHAIN"/>
    <property type="match status" value="1"/>
</dbReference>
<feature type="domain" description="CHAT" evidence="1">
    <location>
        <begin position="735"/>
        <end position="1007"/>
    </location>
</feature>
<protein>
    <recommendedName>
        <fullName evidence="1">CHAT domain-containing protein</fullName>
    </recommendedName>
</protein>
<proteinExistence type="predicted"/>
<dbReference type="Pfam" id="PF12770">
    <property type="entry name" value="CHAT"/>
    <property type="match status" value="1"/>
</dbReference>
<accession>A0ABR4BBR6</accession>
<sequence length="1008" mass="111568">MPFLKAKFSRIWQLFRRNSVSGRSTNGSDIAKPSIEAVNLTPTGNPDRAVYLNNLSNHLITQYERGGKLEDLTQAIEYGQKAVDLTPTGNPNRASRLSNLSIYLSTRYKREGKLEDLTQAIEYSQEAVNLTPTGNPDQAGYLGNLSIYLGTRYKREGKLEDLTQAIKYSQEAVDLTPTGNPDRAGYLNNLSNCLSTQYKREGKLEDLTQAIKYSQEAVDLTPTGNPDRAGCLSNLRFMIATRYKREGKLEDLTQAIKYGQEAVNLTPTGNPDRAGCLSNLSIYLGTRYKREGKLEDLTQAIKYSQEAVDLTPTGNPNRAIYLNNLSNSLSTQYKRGGKLEDLTQAIKYGQEAVDLTPTGNPDRAGYLSNLSIYLGTRYEREGKLEDLTQAIKYGQEATNCLSSPPSIRIRGCLNAVNYLAQLQRWQEARALLGRGLEILPLLISNLSSKLDQENIMKSISGLAAIGCAVSLECSNNGFEAIRVLELSRGTINRLATNSTAETSMLYRFDPGLAKEFEDLRSLINAPSEGRENLSRTTLSKEAAAAKLHELVTHVRTNRGLEIFPSFAPKTELLETSFNQVTVLLNTTRFRTDALLLHGDKRVQVLPLDKSIFQHSKYYYHRLCGRFGYNEHKNWRRSNEDMRQFLIWLWDQIVDPILNAFSFKPSEILSRPNAPDSQVKTSCITPYRQADISKGLDAETLTTYLELMKQQPNVTSSVSSAKPSETRFRATIRNSVPSFPRIHWIGVGHMGSFPFHAAGYGSQDPSKNIMSCAISSYASTLTAQAHGKQKPAAFEASSSALLLVAMPKTPGGQPNLPGTEREAEIIQDTLQGLMAVKLHKLQPVDVILKDLPFYNSVHFACHGYADPQSPFQSGLLLCGNEPEKGFNKNTRNSMLTVETISSINTQHSLLAFLSACCTAENASSVLMDEGIHLAGGLQLAGYPHVIASLWEANDALSVAVAEKFYRIVFAESEIVGHDKIAYALHDAVLAARRICDDPLSWATTIHFGP</sequence>
<dbReference type="InterPro" id="IPR024983">
    <property type="entry name" value="CHAT_dom"/>
</dbReference>
<gene>
    <name evidence="2" type="ORF">ABVK25_004637</name>
</gene>
<comment type="caution">
    <text evidence="2">The sequence shown here is derived from an EMBL/GenBank/DDBJ whole genome shotgun (WGS) entry which is preliminary data.</text>
</comment>
<evidence type="ECO:0000259" key="1">
    <source>
        <dbReference type="Pfam" id="PF12770"/>
    </source>
</evidence>
<evidence type="ECO:0000313" key="2">
    <source>
        <dbReference type="EMBL" id="KAL2055299.1"/>
    </source>
</evidence>
<dbReference type="PANTHER" id="PTHR19959:SF119">
    <property type="entry name" value="FUNGAL LIPASE-LIKE DOMAIN-CONTAINING PROTEIN"/>
    <property type="match status" value="1"/>
</dbReference>
<evidence type="ECO:0000313" key="3">
    <source>
        <dbReference type="Proteomes" id="UP001590951"/>
    </source>
</evidence>
<organism evidence="2 3">
    <name type="scientific">Lepraria finkii</name>
    <dbReference type="NCBI Taxonomy" id="1340010"/>
    <lineage>
        <taxon>Eukaryota</taxon>
        <taxon>Fungi</taxon>
        <taxon>Dikarya</taxon>
        <taxon>Ascomycota</taxon>
        <taxon>Pezizomycotina</taxon>
        <taxon>Lecanoromycetes</taxon>
        <taxon>OSLEUM clade</taxon>
        <taxon>Lecanoromycetidae</taxon>
        <taxon>Lecanorales</taxon>
        <taxon>Lecanorineae</taxon>
        <taxon>Stereocaulaceae</taxon>
        <taxon>Lepraria</taxon>
    </lineage>
</organism>
<dbReference type="SUPFAM" id="SSF81901">
    <property type="entry name" value="HCP-like"/>
    <property type="match status" value="2"/>
</dbReference>
<reference evidence="2 3" key="1">
    <citation type="submission" date="2024-09" db="EMBL/GenBank/DDBJ databases">
        <title>Rethinking Asexuality: The Enigmatic Case of Functional Sexual Genes in Lepraria (Stereocaulaceae).</title>
        <authorList>
            <person name="Doellman M."/>
            <person name="Sun Y."/>
            <person name="Barcenas-Pena A."/>
            <person name="Lumbsch H.T."/>
            <person name="Grewe F."/>
        </authorList>
    </citation>
    <scope>NUCLEOTIDE SEQUENCE [LARGE SCALE GENOMIC DNA]</scope>
    <source>
        <strain evidence="2 3">Grewe 0041</strain>
    </source>
</reference>
<dbReference type="InterPro" id="IPR011990">
    <property type="entry name" value="TPR-like_helical_dom_sf"/>
</dbReference>
<dbReference type="Proteomes" id="UP001590951">
    <property type="component" value="Unassembled WGS sequence"/>
</dbReference>
<dbReference type="EMBL" id="JBHFEH010000012">
    <property type="protein sequence ID" value="KAL2055299.1"/>
    <property type="molecule type" value="Genomic_DNA"/>
</dbReference>
<name>A0ABR4BBR6_9LECA</name>